<accession>A0A8C5SKS6</accession>
<proteinExistence type="predicted"/>
<dbReference type="Ensembl" id="ENSLLTT00000019672.1">
    <property type="protein sequence ID" value="ENSLLTP00000018967.1"/>
    <property type="gene ID" value="ENSLLTG00000014308.1"/>
</dbReference>
<dbReference type="AlphaFoldDB" id="A0A8C5SKS6"/>
<dbReference type="Proteomes" id="UP000694406">
    <property type="component" value="Unplaced"/>
</dbReference>
<keyword evidence="1" id="KW-0472">Membrane</keyword>
<evidence type="ECO:0000313" key="3">
    <source>
        <dbReference type="Proteomes" id="UP000694406"/>
    </source>
</evidence>
<sequence length="254" mass="28540">LLCHFPNKAMPSAGTLPWVQGIICNANNPCFRFPTPGETPGIVGNFNKSIAYRLFNDAERLLSFCKDSSIKDIPQVLAKVLKFGEFASGVKVQDFLVVNETFSEFLHHNASLSQPDIDEILNAEVNLHQVRNIHLYVLMEDLCNLTKLPELVAINNGSRALICSMPKEQLASLERAFQNNMDFIKPLMIWLLDVLCFVILLLCNLTWPSPTFLFIYSVICFSFSSQASPSSFFFWFFLAGTIFSPSSKSFSASF</sequence>
<keyword evidence="1" id="KW-1133">Transmembrane helix</keyword>
<feature type="transmembrane region" description="Helical" evidence="1">
    <location>
        <begin position="187"/>
        <end position="207"/>
    </location>
</feature>
<reference evidence="2" key="1">
    <citation type="submission" date="2025-08" db="UniProtKB">
        <authorList>
            <consortium name="Ensembl"/>
        </authorList>
    </citation>
    <scope>IDENTIFICATION</scope>
</reference>
<protein>
    <submittedName>
        <fullName evidence="2">Uncharacterized protein</fullName>
    </submittedName>
</protein>
<feature type="transmembrane region" description="Helical" evidence="1">
    <location>
        <begin position="213"/>
        <end position="238"/>
    </location>
</feature>
<organism evidence="2 3">
    <name type="scientific">Laticauda laticaudata</name>
    <name type="common">Blue-ringed sea krait</name>
    <name type="synonym">Blue-lipped sea krait</name>
    <dbReference type="NCBI Taxonomy" id="8630"/>
    <lineage>
        <taxon>Eukaryota</taxon>
        <taxon>Metazoa</taxon>
        <taxon>Chordata</taxon>
        <taxon>Craniata</taxon>
        <taxon>Vertebrata</taxon>
        <taxon>Euteleostomi</taxon>
        <taxon>Lepidosauria</taxon>
        <taxon>Squamata</taxon>
        <taxon>Bifurcata</taxon>
        <taxon>Unidentata</taxon>
        <taxon>Episquamata</taxon>
        <taxon>Toxicofera</taxon>
        <taxon>Serpentes</taxon>
        <taxon>Colubroidea</taxon>
        <taxon>Elapidae</taxon>
        <taxon>Laticaudinae</taxon>
        <taxon>Laticauda</taxon>
    </lineage>
</organism>
<evidence type="ECO:0000313" key="2">
    <source>
        <dbReference type="Ensembl" id="ENSLLTP00000018967.1"/>
    </source>
</evidence>
<keyword evidence="1" id="KW-0812">Transmembrane</keyword>
<evidence type="ECO:0000256" key="1">
    <source>
        <dbReference type="SAM" id="Phobius"/>
    </source>
</evidence>
<reference evidence="2" key="2">
    <citation type="submission" date="2025-09" db="UniProtKB">
        <authorList>
            <consortium name="Ensembl"/>
        </authorList>
    </citation>
    <scope>IDENTIFICATION</scope>
</reference>
<dbReference type="GeneTree" id="ENSGT00940000154658"/>
<keyword evidence="3" id="KW-1185">Reference proteome</keyword>
<name>A0A8C5SKS6_LATLA</name>